<dbReference type="PANTHER" id="PTHR18914:SF30">
    <property type="entry name" value="VINCULIN_ALPHA-CATENIN FAMILY MEMBER 1"/>
    <property type="match status" value="1"/>
</dbReference>
<dbReference type="PANTHER" id="PTHR18914">
    <property type="entry name" value="ALPHA CATENIN"/>
    <property type="match status" value="1"/>
</dbReference>
<dbReference type="Proteomes" id="UP000050525">
    <property type="component" value="Unassembled WGS sequence"/>
</dbReference>
<proteinExistence type="inferred from homology"/>
<evidence type="ECO:0008006" key="6">
    <source>
        <dbReference type="Google" id="ProtNLM"/>
    </source>
</evidence>
<gene>
    <name evidence="4" type="ORF">Y1Q_0002887</name>
</gene>
<dbReference type="Gene3D" id="1.20.120.230">
    <property type="entry name" value="Alpha-catenin/vinculin-like"/>
    <property type="match status" value="1"/>
</dbReference>
<dbReference type="GO" id="GO:0008013">
    <property type="term" value="F:beta-catenin binding"/>
    <property type="evidence" value="ECO:0007669"/>
    <property type="project" value="TreeGrafter"/>
</dbReference>
<keyword evidence="3" id="KW-0963">Cytoplasm</keyword>
<dbReference type="AlphaFoldDB" id="A0A151MCL9"/>
<comment type="subcellular location">
    <subcellularLocation>
        <location evidence="1">Cytoplasm</location>
    </subcellularLocation>
</comment>
<dbReference type="InterPro" id="IPR006077">
    <property type="entry name" value="Vinculin/catenin"/>
</dbReference>
<evidence type="ECO:0000256" key="2">
    <source>
        <dbReference type="ARBA" id="ARBA00008376"/>
    </source>
</evidence>
<evidence type="ECO:0000256" key="3">
    <source>
        <dbReference type="ARBA" id="ARBA00022490"/>
    </source>
</evidence>
<reference evidence="4 5" key="1">
    <citation type="journal article" date="2012" name="Genome Biol.">
        <title>Sequencing three crocodilian genomes to illuminate the evolution of archosaurs and amniotes.</title>
        <authorList>
            <person name="St John J.A."/>
            <person name="Braun E.L."/>
            <person name="Isberg S.R."/>
            <person name="Miles L.G."/>
            <person name="Chong A.Y."/>
            <person name="Gongora J."/>
            <person name="Dalzell P."/>
            <person name="Moran C."/>
            <person name="Bed'hom B."/>
            <person name="Abzhanov A."/>
            <person name="Burgess S.C."/>
            <person name="Cooksey A.M."/>
            <person name="Castoe T.A."/>
            <person name="Crawford N.G."/>
            <person name="Densmore L.D."/>
            <person name="Drew J.C."/>
            <person name="Edwards S.V."/>
            <person name="Faircloth B.C."/>
            <person name="Fujita M.K."/>
            <person name="Greenwold M.J."/>
            <person name="Hoffmann F.G."/>
            <person name="Howard J.M."/>
            <person name="Iguchi T."/>
            <person name="Janes D.E."/>
            <person name="Khan S.Y."/>
            <person name="Kohno S."/>
            <person name="de Koning A.J."/>
            <person name="Lance S.L."/>
            <person name="McCarthy F.M."/>
            <person name="McCormack J.E."/>
            <person name="Merchant M.E."/>
            <person name="Peterson D.G."/>
            <person name="Pollock D.D."/>
            <person name="Pourmand N."/>
            <person name="Raney B.J."/>
            <person name="Roessler K.A."/>
            <person name="Sanford J.R."/>
            <person name="Sawyer R.H."/>
            <person name="Schmidt C.J."/>
            <person name="Triplett E.W."/>
            <person name="Tuberville T.D."/>
            <person name="Venegas-Anaya M."/>
            <person name="Howard J.T."/>
            <person name="Jarvis E.D."/>
            <person name="Guillette L.J.Jr."/>
            <person name="Glenn T.C."/>
            <person name="Green R.E."/>
            <person name="Ray D.A."/>
        </authorList>
    </citation>
    <scope>NUCLEOTIDE SEQUENCE [LARGE SCALE GENOMIC DNA]</scope>
    <source>
        <strain evidence="4">KSC_2009_1</strain>
    </source>
</reference>
<dbReference type="GO" id="GO:0016477">
    <property type="term" value="P:cell migration"/>
    <property type="evidence" value="ECO:0007669"/>
    <property type="project" value="TreeGrafter"/>
</dbReference>
<dbReference type="GO" id="GO:0005912">
    <property type="term" value="C:adherens junction"/>
    <property type="evidence" value="ECO:0007669"/>
    <property type="project" value="TreeGrafter"/>
</dbReference>
<sequence length="454" mass="50428">MISGNAFHRKTPRVSPDKRAYVGARVSHRTNSSGTPLYTHSDLEAMEPLYLYDISTLINSKTTERIISSMAAQLCHLIIAMEWEGVDNEAFPDLRKTAEELAKSTEELAFAARRVAEESNDEVLRGEMCPAAESVLLSGKSTLLAAQKLNIQPEIQSHKEELIVSAQRVLMETMRILQIEEDASVRRIIQAADWLLDCLSTMESAGDISAMLAAFRDFSESLLLLNNLTERRIQELKVSPQQKHLAETLQILKKSESSLAKSEWTGLAARETFEMLPHECWKDPNASNGESLWGALRPETEALQDDTSRLGQVTRELATQMFYMTQFLKRKGPITTKEQLVDCAGQVASKGQVFVKFGHIIAKNCLDDRCAPAVLRITEQIQTISSQLSILARVKAAIAGSRCSAELLVNNAQNLIQAVLQLLKAAEAACIKVKNAFPMKYSTKEISMGFQQLS</sequence>
<accession>A0A151MCL9</accession>
<evidence type="ECO:0000313" key="4">
    <source>
        <dbReference type="EMBL" id="KYO22276.1"/>
    </source>
</evidence>
<dbReference type="STRING" id="8496.A0A151MCL9"/>
<dbReference type="InterPro" id="IPR036723">
    <property type="entry name" value="Alpha-catenin/vinculin-like_sf"/>
</dbReference>
<dbReference type="Gene3D" id="1.20.120.810">
    <property type="entry name" value="Vinculin, Vh2 four-helix bundle"/>
    <property type="match status" value="1"/>
</dbReference>
<evidence type="ECO:0000313" key="5">
    <source>
        <dbReference type="Proteomes" id="UP000050525"/>
    </source>
</evidence>
<evidence type="ECO:0000256" key="1">
    <source>
        <dbReference type="ARBA" id="ARBA00004496"/>
    </source>
</evidence>
<dbReference type="GO" id="GO:0005737">
    <property type="term" value="C:cytoplasm"/>
    <property type="evidence" value="ECO:0007669"/>
    <property type="project" value="UniProtKB-SubCell"/>
</dbReference>
<dbReference type="SUPFAM" id="SSF47220">
    <property type="entry name" value="alpha-catenin/vinculin-like"/>
    <property type="match status" value="2"/>
</dbReference>
<comment type="caution">
    <text evidence="4">The sequence shown here is derived from an EMBL/GenBank/DDBJ whole genome shotgun (WGS) entry which is preliminary data.</text>
</comment>
<comment type="similarity">
    <text evidence="2">Belongs to the vinculin/alpha-catenin family.</text>
</comment>
<protein>
    <recommendedName>
        <fullName evidence="6">Vinculin</fullName>
    </recommendedName>
</protein>
<dbReference type="GO" id="GO:0016342">
    <property type="term" value="C:catenin complex"/>
    <property type="evidence" value="ECO:0007669"/>
    <property type="project" value="TreeGrafter"/>
</dbReference>
<name>A0A151MCL9_ALLMI</name>
<dbReference type="EMBL" id="AKHW03006231">
    <property type="protein sequence ID" value="KYO22276.1"/>
    <property type="molecule type" value="Genomic_DNA"/>
</dbReference>
<organism evidence="4 5">
    <name type="scientific">Alligator mississippiensis</name>
    <name type="common">American alligator</name>
    <dbReference type="NCBI Taxonomy" id="8496"/>
    <lineage>
        <taxon>Eukaryota</taxon>
        <taxon>Metazoa</taxon>
        <taxon>Chordata</taxon>
        <taxon>Craniata</taxon>
        <taxon>Vertebrata</taxon>
        <taxon>Euteleostomi</taxon>
        <taxon>Archelosauria</taxon>
        <taxon>Archosauria</taxon>
        <taxon>Crocodylia</taxon>
        <taxon>Alligatoridae</taxon>
        <taxon>Alligatorinae</taxon>
        <taxon>Alligator</taxon>
    </lineage>
</organism>
<dbReference type="Pfam" id="PF01044">
    <property type="entry name" value="Vinculin"/>
    <property type="match status" value="2"/>
</dbReference>
<keyword evidence="5" id="KW-1185">Reference proteome</keyword>
<dbReference type="GO" id="GO:0051015">
    <property type="term" value="F:actin filament binding"/>
    <property type="evidence" value="ECO:0007669"/>
    <property type="project" value="InterPro"/>
</dbReference>
<dbReference type="GO" id="GO:0098609">
    <property type="term" value="P:cell-cell adhesion"/>
    <property type="evidence" value="ECO:0007669"/>
    <property type="project" value="TreeGrafter"/>
</dbReference>